<dbReference type="Pfam" id="PF09527">
    <property type="entry name" value="ATPase_gene1"/>
    <property type="match status" value="1"/>
</dbReference>
<feature type="transmembrane region" description="Helical" evidence="1">
    <location>
        <begin position="21"/>
        <end position="38"/>
    </location>
</feature>
<keyword evidence="1" id="KW-0812">Transmembrane</keyword>
<dbReference type="RefSeq" id="WP_304144176.1">
    <property type="nucleotide sequence ID" value="NZ_JAOAIE010000036.1"/>
</dbReference>
<proteinExistence type="predicted"/>
<reference evidence="2" key="1">
    <citation type="journal article" date="2020" name="mSystems">
        <title>Genome- and Community-Level Interaction Insights into Carbon Utilization and Element Cycling Functions of Hydrothermarchaeota in Hydrothermal Sediment.</title>
        <authorList>
            <person name="Zhou Z."/>
            <person name="Liu Y."/>
            <person name="Xu W."/>
            <person name="Pan J."/>
            <person name="Luo Z.H."/>
            <person name="Li M."/>
        </authorList>
    </citation>
    <scope>NUCLEOTIDE SEQUENCE [LARGE SCALE GENOMIC DNA]</scope>
    <source>
        <strain evidence="2">SpSt-479</strain>
    </source>
</reference>
<evidence type="ECO:0000256" key="1">
    <source>
        <dbReference type="SAM" id="Phobius"/>
    </source>
</evidence>
<accession>A0A7V3E862</accession>
<gene>
    <name evidence="2" type="ORF">ENS31_11115</name>
</gene>
<protein>
    <submittedName>
        <fullName evidence="2">AtpZ/AtpI family protein</fullName>
    </submittedName>
</protein>
<feature type="transmembrane region" description="Helical" evidence="1">
    <location>
        <begin position="50"/>
        <end position="69"/>
    </location>
</feature>
<dbReference type="AlphaFoldDB" id="A0A7V3E862"/>
<comment type="caution">
    <text evidence="2">The sequence shown here is derived from an EMBL/GenBank/DDBJ whole genome shotgun (WGS) entry which is preliminary data.</text>
</comment>
<organism evidence="2">
    <name type="scientific">Ignavibacterium album</name>
    <dbReference type="NCBI Taxonomy" id="591197"/>
    <lineage>
        <taxon>Bacteria</taxon>
        <taxon>Pseudomonadati</taxon>
        <taxon>Ignavibacteriota</taxon>
        <taxon>Ignavibacteria</taxon>
        <taxon>Ignavibacteriales</taxon>
        <taxon>Ignavibacteriaceae</taxon>
        <taxon>Ignavibacterium</taxon>
    </lineage>
</organism>
<sequence length="87" mass="9784">MKTDPEKLSGVSKSLKEVGPYLGIGVQLAATIVLMVLIGNWLDKKFGQKFIFTLIFGILGIFSGMYNLLKTLNYLEKRKKDSDNEQK</sequence>
<dbReference type="InterPro" id="IPR032820">
    <property type="entry name" value="ATPase_put"/>
</dbReference>
<evidence type="ECO:0000313" key="2">
    <source>
        <dbReference type="EMBL" id="HFI92057.1"/>
    </source>
</evidence>
<keyword evidence="1" id="KW-0472">Membrane</keyword>
<keyword evidence="1" id="KW-1133">Transmembrane helix</keyword>
<name>A0A7V3E862_9BACT</name>
<dbReference type="EMBL" id="DSUJ01000008">
    <property type="protein sequence ID" value="HFI92057.1"/>
    <property type="molecule type" value="Genomic_DNA"/>
</dbReference>